<evidence type="ECO:0000259" key="7">
    <source>
        <dbReference type="PROSITE" id="PS50026"/>
    </source>
</evidence>
<dbReference type="InterPro" id="IPR000742">
    <property type="entry name" value="EGF"/>
</dbReference>
<feature type="domain" description="EGF-like" evidence="7">
    <location>
        <begin position="106"/>
        <end position="136"/>
    </location>
</feature>
<dbReference type="InterPro" id="IPR002049">
    <property type="entry name" value="LE_dom"/>
</dbReference>
<dbReference type="FunFam" id="2.170.300.10:FF:000002">
    <property type="entry name" value="Multiple epidermal growth factor-like domains 10"/>
    <property type="match status" value="1"/>
</dbReference>
<dbReference type="PROSITE" id="PS50026">
    <property type="entry name" value="EGF_3"/>
    <property type="match status" value="3"/>
</dbReference>
<dbReference type="Gene3D" id="2.170.300.10">
    <property type="entry name" value="Tie2 ligand-binding domain superfamily"/>
    <property type="match status" value="1"/>
</dbReference>
<keyword evidence="2" id="KW-0732">Signal</keyword>
<keyword evidence="4 5" id="KW-1015">Disulfide bond</keyword>
<feature type="compositionally biased region" description="Polar residues" evidence="6">
    <location>
        <begin position="206"/>
        <end position="228"/>
    </location>
</feature>
<dbReference type="AlphaFoldDB" id="A0A0B6Z8D0"/>
<feature type="compositionally biased region" description="Low complexity" evidence="6">
    <location>
        <begin position="184"/>
        <end position="196"/>
    </location>
</feature>
<gene>
    <name evidence="8" type="primary">ORF52952</name>
</gene>
<organism evidence="8">
    <name type="scientific">Arion vulgaris</name>
    <dbReference type="NCBI Taxonomy" id="1028688"/>
    <lineage>
        <taxon>Eukaryota</taxon>
        <taxon>Metazoa</taxon>
        <taxon>Spiralia</taxon>
        <taxon>Lophotrochozoa</taxon>
        <taxon>Mollusca</taxon>
        <taxon>Gastropoda</taxon>
        <taxon>Heterobranchia</taxon>
        <taxon>Euthyneura</taxon>
        <taxon>Panpulmonata</taxon>
        <taxon>Eupulmonata</taxon>
        <taxon>Stylommatophora</taxon>
        <taxon>Helicina</taxon>
        <taxon>Arionoidea</taxon>
        <taxon>Arionidae</taxon>
        <taxon>Arion</taxon>
    </lineage>
</organism>
<keyword evidence="3" id="KW-0677">Repeat</keyword>
<dbReference type="PRINTS" id="PR00011">
    <property type="entry name" value="EGFLAMININ"/>
</dbReference>
<proteinExistence type="predicted"/>
<reference evidence="8" key="1">
    <citation type="submission" date="2014-12" db="EMBL/GenBank/DDBJ databases">
        <title>Insight into the proteome of Arion vulgaris.</title>
        <authorList>
            <person name="Aradska J."/>
            <person name="Bulat T."/>
            <person name="Smidak R."/>
            <person name="Sarate P."/>
            <person name="Gangsoo J."/>
            <person name="Sialana F."/>
            <person name="Bilban M."/>
            <person name="Lubec G."/>
        </authorList>
    </citation>
    <scope>NUCLEOTIDE SEQUENCE</scope>
    <source>
        <tissue evidence="8">Skin</tissue>
    </source>
</reference>
<feature type="non-terminal residue" evidence="8">
    <location>
        <position position="1"/>
    </location>
</feature>
<protein>
    <recommendedName>
        <fullName evidence="7">EGF-like domain-containing protein</fullName>
    </recommendedName>
</protein>
<dbReference type="SMART" id="SM00180">
    <property type="entry name" value="EGF_Lam"/>
    <property type="match status" value="2"/>
</dbReference>
<evidence type="ECO:0000256" key="4">
    <source>
        <dbReference type="ARBA" id="ARBA00023157"/>
    </source>
</evidence>
<feature type="disulfide bond" evidence="5">
    <location>
        <begin position="126"/>
        <end position="135"/>
    </location>
</feature>
<feature type="disulfide bond" evidence="5">
    <location>
        <begin position="83"/>
        <end position="92"/>
    </location>
</feature>
<dbReference type="Pfam" id="PF00053">
    <property type="entry name" value="EGF_laminin"/>
    <property type="match status" value="2"/>
</dbReference>
<evidence type="ECO:0000256" key="5">
    <source>
        <dbReference type="PROSITE-ProRule" id="PRU00076"/>
    </source>
</evidence>
<evidence type="ECO:0000256" key="2">
    <source>
        <dbReference type="ARBA" id="ARBA00022729"/>
    </source>
</evidence>
<dbReference type="PANTHER" id="PTHR24043">
    <property type="entry name" value="SCAVENGER RECEPTOR CLASS F"/>
    <property type="match status" value="1"/>
</dbReference>
<sequence length="282" mass="30326">FYGQICELECPPGTHGSYCTEICDCVNGATCSHTTGQCKCLPGFTGDRCEKFCPTGRWGSNCREECSCGENGICDSVTGKCHCQPGFHGDSCETGCPPGRYGPGCVYFCDCDNQGTCSSVSGTCSCPDGWVGAKCQIMQKNNRTEELSFQLDQEEATSLGQSTTANNSDSLEAIVINDDKSDTNNIINSGNSANINEKSITDETDISQGKQSHPSKQFSHGNYDNSNNAGIADSVDVYDVEKKTDLDIFPSFSSVEPVKRDGDVVLDKEQYQDSGNITDVEI</sequence>
<keyword evidence="1 5" id="KW-0245">EGF-like domain</keyword>
<dbReference type="PROSITE" id="PS00022">
    <property type="entry name" value="EGF_1"/>
    <property type="match status" value="3"/>
</dbReference>
<dbReference type="InterPro" id="IPR042635">
    <property type="entry name" value="MEGF10/SREC1/2-like"/>
</dbReference>
<dbReference type="GO" id="GO:0005044">
    <property type="term" value="F:scavenger receptor activity"/>
    <property type="evidence" value="ECO:0007669"/>
    <property type="project" value="InterPro"/>
</dbReference>
<dbReference type="CDD" id="cd00055">
    <property type="entry name" value="EGF_Lam"/>
    <property type="match status" value="2"/>
</dbReference>
<dbReference type="EMBL" id="HACG01017928">
    <property type="protein sequence ID" value="CEK64793.1"/>
    <property type="molecule type" value="Transcribed_RNA"/>
</dbReference>
<feature type="region of interest" description="Disordered" evidence="6">
    <location>
        <begin position="181"/>
        <end position="228"/>
    </location>
</feature>
<dbReference type="SMART" id="SM00181">
    <property type="entry name" value="EGF"/>
    <property type="match status" value="3"/>
</dbReference>
<dbReference type="PROSITE" id="PS01186">
    <property type="entry name" value="EGF_2"/>
    <property type="match status" value="1"/>
</dbReference>
<evidence type="ECO:0000313" key="8">
    <source>
        <dbReference type="EMBL" id="CEK64793.1"/>
    </source>
</evidence>
<evidence type="ECO:0000256" key="1">
    <source>
        <dbReference type="ARBA" id="ARBA00022536"/>
    </source>
</evidence>
<evidence type="ECO:0000256" key="3">
    <source>
        <dbReference type="ARBA" id="ARBA00022737"/>
    </source>
</evidence>
<evidence type="ECO:0000256" key="6">
    <source>
        <dbReference type="SAM" id="MobiDB-lite"/>
    </source>
</evidence>
<accession>A0A0B6Z8D0</accession>
<feature type="disulfide bond" evidence="5">
    <location>
        <begin position="40"/>
        <end position="49"/>
    </location>
</feature>
<feature type="domain" description="EGF-like" evidence="7">
    <location>
        <begin position="63"/>
        <end position="93"/>
    </location>
</feature>
<dbReference type="PANTHER" id="PTHR24043:SF8">
    <property type="entry name" value="EGF-LIKE DOMAIN-CONTAINING PROTEIN"/>
    <property type="match status" value="1"/>
</dbReference>
<feature type="domain" description="EGF-like" evidence="7">
    <location>
        <begin position="15"/>
        <end position="50"/>
    </location>
</feature>
<comment type="caution">
    <text evidence="5">Lacks conserved residue(s) required for the propagation of feature annotation.</text>
</comment>
<name>A0A0B6Z8D0_9EUPU</name>